<dbReference type="AlphaFoldDB" id="A0A2G5B6E9"/>
<evidence type="ECO:0000256" key="1">
    <source>
        <dbReference type="SAM" id="Coils"/>
    </source>
</evidence>
<keyword evidence="3" id="KW-1185">Reference proteome</keyword>
<reference evidence="2 3" key="1">
    <citation type="journal article" date="2015" name="Genome Biol. Evol.">
        <title>Phylogenomic analyses indicate that early fungi evolved digesting cell walls of algal ancestors of land plants.</title>
        <authorList>
            <person name="Chang Y."/>
            <person name="Wang S."/>
            <person name="Sekimoto S."/>
            <person name="Aerts A.L."/>
            <person name="Choi C."/>
            <person name="Clum A."/>
            <person name="LaButti K.M."/>
            <person name="Lindquist E.A."/>
            <person name="Yee Ngan C."/>
            <person name="Ohm R.A."/>
            <person name="Salamov A.A."/>
            <person name="Grigoriev I.V."/>
            <person name="Spatafora J.W."/>
            <person name="Berbee M.L."/>
        </authorList>
    </citation>
    <scope>NUCLEOTIDE SEQUENCE [LARGE SCALE GENOMIC DNA]</scope>
    <source>
        <strain evidence="2 3">NRRL 1564</strain>
    </source>
</reference>
<dbReference type="OrthoDB" id="8062037at2759"/>
<dbReference type="Proteomes" id="UP000242474">
    <property type="component" value="Unassembled WGS sequence"/>
</dbReference>
<evidence type="ECO:0000313" key="2">
    <source>
        <dbReference type="EMBL" id="PIA14623.1"/>
    </source>
</evidence>
<gene>
    <name evidence="2" type="ORF">COEREDRAFT_82648</name>
</gene>
<dbReference type="SUPFAM" id="SSF58038">
    <property type="entry name" value="SNARE fusion complex"/>
    <property type="match status" value="1"/>
</dbReference>
<feature type="coiled-coil region" evidence="1">
    <location>
        <begin position="57"/>
        <end position="132"/>
    </location>
</feature>
<organism evidence="2 3">
    <name type="scientific">Coemansia reversa (strain ATCC 12441 / NRRL 1564)</name>
    <dbReference type="NCBI Taxonomy" id="763665"/>
    <lineage>
        <taxon>Eukaryota</taxon>
        <taxon>Fungi</taxon>
        <taxon>Fungi incertae sedis</taxon>
        <taxon>Zoopagomycota</taxon>
        <taxon>Kickxellomycotina</taxon>
        <taxon>Kickxellomycetes</taxon>
        <taxon>Kickxellales</taxon>
        <taxon>Kickxellaceae</taxon>
        <taxon>Coemansia</taxon>
    </lineage>
</organism>
<evidence type="ECO:0000313" key="3">
    <source>
        <dbReference type="Proteomes" id="UP000242474"/>
    </source>
</evidence>
<keyword evidence="1" id="KW-0175">Coiled coil</keyword>
<protein>
    <submittedName>
        <fullName evidence="2">Uncharacterized protein</fullName>
    </submittedName>
</protein>
<accession>A0A2G5B6E9</accession>
<name>A0A2G5B6E9_COERN</name>
<proteinExistence type="predicted"/>
<sequence length="184" mass="21810">MGRHTEERNSLETRLLIRENNIVSSSRRVNELKTTISRLEYKVEMSGIVSASYRSRIRTLERKLTESEAYVEELTERLEEAEEVEGLKENIEELNVYIDRLEIKAEEQRKHINSLERNLQTTEEYLYEANEEIRCFNDLSDAQQSQILSFQRSVEDKNAIICGHEYELEEEAGKAYDDIYYCQR</sequence>
<dbReference type="EMBL" id="KZ303515">
    <property type="protein sequence ID" value="PIA14623.1"/>
    <property type="molecule type" value="Genomic_DNA"/>
</dbReference>